<reference evidence="2 3" key="1">
    <citation type="submission" date="2022-05" db="EMBL/GenBank/DDBJ databases">
        <title>Sporolactobacillus sp nov CPB3-1, isolated from tree bark (Mangifera indica L.).</title>
        <authorList>
            <person name="Phuengjayaem S."/>
            <person name="Tanasupawat S."/>
        </authorList>
    </citation>
    <scope>NUCLEOTIDE SEQUENCE [LARGE SCALE GENOMIC DNA]</scope>
    <source>
        <strain evidence="2 3">CPB3-1</strain>
    </source>
</reference>
<comment type="similarity">
    <text evidence="1">Belongs to the protein-tyrosine phosphatase family.</text>
</comment>
<protein>
    <submittedName>
        <fullName evidence="2">Tyrosine-protein phosphatase</fullName>
    </submittedName>
</protein>
<dbReference type="InterPro" id="IPR029021">
    <property type="entry name" value="Prot-tyrosine_phosphatase-like"/>
</dbReference>
<gene>
    <name evidence="2" type="ORF">M3N64_06975</name>
</gene>
<dbReference type="SUPFAM" id="SSF52799">
    <property type="entry name" value="(Phosphotyrosine protein) phosphatases II"/>
    <property type="match status" value="1"/>
</dbReference>
<proteinExistence type="inferred from homology"/>
<dbReference type="Proteomes" id="UP001203004">
    <property type="component" value="Unassembled WGS sequence"/>
</dbReference>
<dbReference type="InterPro" id="IPR026893">
    <property type="entry name" value="Tyr/Ser_Pase_IphP-type"/>
</dbReference>
<evidence type="ECO:0000256" key="1">
    <source>
        <dbReference type="ARBA" id="ARBA00009580"/>
    </source>
</evidence>
<dbReference type="EMBL" id="JAMAST010000005">
    <property type="protein sequence ID" value="MCL1631690.1"/>
    <property type="molecule type" value="Genomic_DNA"/>
</dbReference>
<keyword evidence="3" id="KW-1185">Reference proteome</keyword>
<dbReference type="RefSeq" id="WP_249100172.1">
    <property type="nucleotide sequence ID" value="NZ_JAMAST010000005.1"/>
</dbReference>
<evidence type="ECO:0000313" key="2">
    <source>
        <dbReference type="EMBL" id="MCL1631690.1"/>
    </source>
</evidence>
<sequence>METNVLMKRVLPLEGIYNFRDMGGIKTRDGRRVKKGLLFRSADLTGMTVNDQSRLKSLNLKLVYDYRDKTEADQRPDPQIGTERHERIAVNGEDKTTAKSEWDPETFYKTFSTEQFTQVYRKMPIQNASYQRLMDLLKNPERNLPVLHHCAGGRDRTGVGAMLLLRTLGVSFETIMDDYLLSNKTLQVYHQELFAEAAQFVSGLQLKRFEEGFLLREEYLDASIGAIFGAYGKFGHYLEREFGITPADRERIKNYCLEG</sequence>
<dbReference type="PANTHER" id="PTHR31126:SF1">
    <property type="entry name" value="TYROSINE SPECIFIC PROTEIN PHOSPHATASES DOMAIN-CONTAINING PROTEIN"/>
    <property type="match status" value="1"/>
</dbReference>
<dbReference type="Pfam" id="PF13350">
    <property type="entry name" value="Y_phosphatase3"/>
    <property type="match status" value="1"/>
</dbReference>
<dbReference type="Gene3D" id="3.90.190.10">
    <property type="entry name" value="Protein tyrosine phosphatase superfamily"/>
    <property type="match status" value="1"/>
</dbReference>
<accession>A0ABT0MBG8</accession>
<name>A0ABT0MBG8_9BACL</name>
<comment type="caution">
    <text evidence="2">The sequence shown here is derived from an EMBL/GenBank/DDBJ whole genome shotgun (WGS) entry which is preliminary data.</text>
</comment>
<dbReference type="PANTHER" id="PTHR31126">
    <property type="entry name" value="TYROSINE-PROTEIN PHOSPHATASE"/>
    <property type="match status" value="1"/>
</dbReference>
<organism evidence="2 3">
    <name type="scientific">Sporolactobacillus mangiferae</name>
    <dbReference type="NCBI Taxonomy" id="2940498"/>
    <lineage>
        <taxon>Bacteria</taxon>
        <taxon>Bacillati</taxon>
        <taxon>Bacillota</taxon>
        <taxon>Bacilli</taxon>
        <taxon>Bacillales</taxon>
        <taxon>Sporolactobacillaceae</taxon>
        <taxon>Sporolactobacillus</taxon>
    </lineage>
</organism>
<evidence type="ECO:0000313" key="3">
    <source>
        <dbReference type="Proteomes" id="UP001203004"/>
    </source>
</evidence>